<sequence length="211" mass="23394">MTATSSLLQFQACFFRSISVFLNIIDFHLQKRDNIRILGDASLAKERRSVIIYQLSSSNLLISVPERRRRREGRAVGKRTGEGEGEGDSTWRLPVSVVIEAPPGLITEAGMKLAILGNEPARVPGRIKKKSGRSGRNDDSTAARVRSRVDIRLPRQASSTSRPRHRPGKSGFPLLGERAVTSAIACHLCVFLVGLSADTRKPEDRYTNRLF</sequence>
<feature type="compositionally biased region" description="Basic and acidic residues" evidence="1">
    <location>
        <begin position="73"/>
        <end position="82"/>
    </location>
</feature>
<comment type="caution">
    <text evidence="2">The sequence shown here is derived from an EMBL/GenBank/DDBJ whole genome shotgun (WGS) entry which is preliminary data.</text>
</comment>
<gene>
    <name evidence="2" type="ORF">B296_00003602</name>
</gene>
<proteinExistence type="predicted"/>
<accession>A0A426YHL6</accession>
<protein>
    <submittedName>
        <fullName evidence="2">Uncharacterized protein</fullName>
    </submittedName>
</protein>
<feature type="compositionally biased region" description="Basic and acidic residues" evidence="1">
    <location>
        <begin position="135"/>
        <end position="147"/>
    </location>
</feature>
<evidence type="ECO:0000313" key="3">
    <source>
        <dbReference type="Proteomes" id="UP000287651"/>
    </source>
</evidence>
<feature type="region of interest" description="Disordered" evidence="1">
    <location>
        <begin position="69"/>
        <end position="89"/>
    </location>
</feature>
<reference evidence="2 3" key="1">
    <citation type="journal article" date="2014" name="Agronomy (Basel)">
        <title>A Draft Genome Sequence for Ensete ventricosum, the Drought-Tolerant Tree Against Hunger.</title>
        <authorList>
            <person name="Harrison J."/>
            <person name="Moore K.A."/>
            <person name="Paszkiewicz K."/>
            <person name="Jones T."/>
            <person name="Grant M."/>
            <person name="Ambacheew D."/>
            <person name="Muzemil S."/>
            <person name="Studholme D.J."/>
        </authorList>
    </citation>
    <scope>NUCLEOTIDE SEQUENCE [LARGE SCALE GENOMIC DNA]</scope>
</reference>
<dbReference type="Proteomes" id="UP000287651">
    <property type="component" value="Unassembled WGS sequence"/>
</dbReference>
<dbReference type="AlphaFoldDB" id="A0A426YHL6"/>
<feature type="region of interest" description="Disordered" evidence="1">
    <location>
        <begin position="124"/>
        <end position="147"/>
    </location>
</feature>
<dbReference type="EMBL" id="AMZH03012338">
    <property type="protein sequence ID" value="RRT51228.1"/>
    <property type="molecule type" value="Genomic_DNA"/>
</dbReference>
<organism evidence="2 3">
    <name type="scientific">Ensete ventricosum</name>
    <name type="common">Abyssinian banana</name>
    <name type="synonym">Musa ensete</name>
    <dbReference type="NCBI Taxonomy" id="4639"/>
    <lineage>
        <taxon>Eukaryota</taxon>
        <taxon>Viridiplantae</taxon>
        <taxon>Streptophyta</taxon>
        <taxon>Embryophyta</taxon>
        <taxon>Tracheophyta</taxon>
        <taxon>Spermatophyta</taxon>
        <taxon>Magnoliopsida</taxon>
        <taxon>Liliopsida</taxon>
        <taxon>Zingiberales</taxon>
        <taxon>Musaceae</taxon>
        <taxon>Ensete</taxon>
    </lineage>
</organism>
<name>A0A426YHL6_ENSVE</name>
<feature type="region of interest" description="Disordered" evidence="1">
    <location>
        <begin position="154"/>
        <end position="173"/>
    </location>
</feature>
<evidence type="ECO:0000256" key="1">
    <source>
        <dbReference type="SAM" id="MobiDB-lite"/>
    </source>
</evidence>
<evidence type="ECO:0000313" key="2">
    <source>
        <dbReference type="EMBL" id="RRT51228.1"/>
    </source>
</evidence>